<comment type="subcellular location">
    <subcellularLocation>
        <location evidence="1">Nucleus</location>
    </subcellularLocation>
</comment>
<comment type="caution">
    <text evidence="10">The sequence shown here is derived from an EMBL/GenBank/DDBJ whole genome shotgun (WGS) entry which is preliminary data.</text>
</comment>
<comment type="function">
    <text evidence="7">Component of the EKC/KEOPS complex that is required for the formation of a threonylcarbamoyl group on adenosine at position 37 (t(6)A37) in tRNAs that read codons beginning with adenine. The complex is probably involved in the transfer of the threonylcarbamoyl moiety of threonylcarbamoyl-AMP (TC-AMP) to the N6 group of A37. CGI121 acts as an allosteric effector that regulates the t(6)A activity of the complex. The EKC/KEOPS complex also promotes both telomere uncapping and telomere elongation. The complex is required for efficient recruitment of transcriptional coactivators. CGI121 is not required for tRNA modification.</text>
</comment>
<dbReference type="PANTHER" id="PTHR15840:SF10">
    <property type="entry name" value="EKC_KEOPS COMPLEX SUBUNIT TPRKB"/>
    <property type="match status" value="1"/>
</dbReference>
<dbReference type="GO" id="GO:0005634">
    <property type="term" value="C:nucleus"/>
    <property type="evidence" value="ECO:0007669"/>
    <property type="project" value="UniProtKB-SubCell"/>
</dbReference>
<dbReference type="Proteomes" id="UP000002748">
    <property type="component" value="Unassembled WGS sequence"/>
</dbReference>
<dbReference type="RefSeq" id="XP_014179327.1">
    <property type="nucleotide sequence ID" value="XM_014323852.1"/>
</dbReference>
<dbReference type="AlphaFoldDB" id="J5QNP0"/>
<accession>J5QNP0</accession>
<evidence type="ECO:0000256" key="5">
    <source>
        <dbReference type="ARBA" id="ARBA00022694"/>
    </source>
</evidence>
<dbReference type="Gene3D" id="3.30.2380.10">
    <property type="entry name" value="CGI121/TPRKB"/>
    <property type="match status" value="1"/>
</dbReference>
<keyword evidence="5" id="KW-0819">tRNA processing</keyword>
<evidence type="ECO:0000256" key="9">
    <source>
        <dbReference type="SAM" id="MobiDB-lite"/>
    </source>
</evidence>
<sequence length="231" mass="25296">METYTLQQLPPAYRRLSIAYFDNVTNSAEIKKELVRSALMEGPEGEEARRRMDFAFVEGDVIVSRLHLLTAIQTALLTSLPQSSTSSSPASSSTPSTATPTPSEPLPESPPLKTKTHNIHSEILLALNTNNNISDALRAYSVSDKTKRLIVVRIASDSSPPEKDLYAHIASIVQGQLTSLDTLEANVDWKKVDKLYKLAELNQAIRGLGEDERLDRKRAAVVGTVAVKPST</sequence>
<feature type="compositionally biased region" description="Low complexity" evidence="9">
    <location>
        <begin position="80"/>
        <end position="101"/>
    </location>
</feature>
<protein>
    <recommendedName>
        <fullName evidence="4">EKC/KEOPS complex subunit CGI121</fullName>
    </recommendedName>
    <alternativeName>
        <fullName evidence="3">EKC/KEOPS complex subunit cgi121</fullName>
    </alternativeName>
</protein>
<keyword evidence="6 8" id="KW-0539">Nucleus</keyword>
<name>J5QNP0_TRIAS</name>
<gene>
    <name evidence="10" type="ORF">A1Q1_02591</name>
</gene>
<organism evidence="10 11">
    <name type="scientific">Trichosporon asahii var. asahii (strain ATCC 90039 / CBS 2479 / JCM 2466 / KCTC 7840 / NBRC 103889/ NCYC 2677 / UAMH 7654)</name>
    <name type="common">Yeast</name>
    <dbReference type="NCBI Taxonomy" id="1186058"/>
    <lineage>
        <taxon>Eukaryota</taxon>
        <taxon>Fungi</taxon>
        <taxon>Dikarya</taxon>
        <taxon>Basidiomycota</taxon>
        <taxon>Agaricomycotina</taxon>
        <taxon>Tremellomycetes</taxon>
        <taxon>Trichosporonales</taxon>
        <taxon>Trichosporonaceae</taxon>
        <taxon>Trichosporon</taxon>
    </lineage>
</organism>
<dbReference type="InterPro" id="IPR036504">
    <property type="entry name" value="CGI121/TPRKB_sf"/>
</dbReference>
<evidence type="ECO:0000256" key="2">
    <source>
        <dbReference type="ARBA" id="ARBA00005546"/>
    </source>
</evidence>
<evidence type="ECO:0000256" key="8">
    <source>
        <dbReference type="RuleBase" id="RU004398"/>
    </source>
</evidence>
<evidence type="ECO:0000256" key="7">
    <source>
        <dbReference type="ARBA" id="ARBA00025043"/>
    </source>
</evidence>
<dbReference type="EMBL" id="ALBS01000206">
    <property type="protein sequence ID" value="EJT48308.1"/>
    <property type="molecule type" value="Genomic_DNA"/>
</dbReference>
<dbReference type="GO" id="GO:0000408">
    <property type="term" value="C:EKC/KEOPS complex"/>
    <property type="evidence" value="ECO:0007669"/>
    <property type="project" value="TreeGrafter"/>
</dbReference>
<dbReference type="GO" id="GO:0002949">
    <property type="term" value="P:tRNA threonylcarbamoyladenosine modification"/>
    <property type="evidence" value="ECO:0007669"/>
    <property type="project" value="TreeGrafter"/>
</dbReference>
<evidence type="ECO:0000256" key="3">
    <source>
        <dbReference type="ARBA" id="ARBA00015316"/>
    </source>
</evidence>
<comment type="similarity">
    <text evidence="2 8">Belongs to the CGI121/TPRKB family.</text>
</comment>
<dbReference type="OrthoDB" id="329139at2759"/>
<dbReference type="SUPFAM" id="SSF143870">
    <property type="entry name" value="PF0523-like"/>
    <property type="match status" value="1"/>
</dbReference>
<dbReference type="HOGENOM" id="CLU_065847_1_2_1"/>
<dbReference type="PANTHER" id="PTHR15840">
    <property type="entry name" value="CGI-121 FAMILY MEMBER"/>
    <property type="match status" value="1"/>
</dbReference>
<reference evidence="10 11" key="1">
    <citation type="journal article" date="2012" name="Eukaryot. Cell">
        <title>Draft genome sequence of CBS 2479, the standard type strain of Trichosporon asahii.</title>
        <authorList>
            <person name="Yang R.Y."/>
            <person name="Li H.T."/>
            <person name="Zhu H."/>
            <person name="Zhou G.P."/>
            <person name="Wang M."/>
            <person name="Wang L."/>
        </authorList>
    </citation>
    <scope>NUCLEOTIDE SEQUENCE [LARGE SCALE GENOMIC DNA]</scope>
    <source>
        <strain evidence="11">ATCC 90039 / CBS 2479 / JCM 2466 / KCTC 7840 / NCYC 2677 / UAMH 7654</strain>
    </source>
</reference>
<evidence type="ECO:0000313" key="10">
    <source>
        <dbReference type="EMBL" id="EJT48308.1"/>
    </source>
</evidence>
<dbReference type="Pfam" id="PF08617">
    <property type="entry name" value="CGI-121"/>
    <property type="match status" value="1"/>
</dbReference>
<dbReference type="GeneID" id="25986104"/>
<dbReference type="GO" id="GO:0005829">
    <property type="term" value="C:cytosol"/>
    <property type="evidence" value="ECO:0007669"/>
    <property type="project" value="TreeGrafter"/>
</dbReference>
<dbReference type="VEuPathDB" id="FungiDB:A1Q1_02591"/>
<evidence type="ECO:0000256" key="6">
    <source>
        <dbReference type="ARBA" id="ARBA00023242"/>
    </source>
</evidence>
<feature type="region of interest" description="Disordered" evidence="9">
    <location>
        <begin position="80"/>
        <end position="114"/>
    </location>
</feature>
<proteinExistence type="inferred from homology"/>
<dbReference type="KEGG" id="tasa:A1Q1_02591"/>
<evidence type="ECO:0000313" key="11">
    <source>
        <dbReference type="Proteomes" id="UP000002748"/>
    </source>
</evidence>
<dbReference type="InterPro" id="IPR013926">
    <property type="entry name" value="CGI121/TPRKB"/>
</dbReference>
<evidence type="ECO:0000256" key="1">
    <source>
        <dbReference type="ARBA" id="ARBA00004123"/>
    </source>
</evidence>
<evidence type="ECO:0000256" key="4">
    <source>
        <dbReference type="ARBA" id="ARBA00016009"/>
    </source>
</evidence>